<dbReference type="EMBL" id="KK852409">
    <property type="protein sequence ID" value="KDR24486.1"/>
    <property type="molecule type" value="Genomic_DNA"/>
</dbReference>
<reference evidence="2 3" key="1">
    <citation type="journal article" date="2014" name="Nat. Commun.">
        <title>Molecular traces of alternative social organization in a termite genome.</title>
        <authorList>
            <person name="Terrapon N."/>
            <person name="Li C."/>
            <person name="Robertson H.M."/>
            <person name="Ji L."/>
            <person name="Meng X."/>
            <person name="Booth W."/>
            <person name="Chen Z."/>
            <person name="Childers C.P."/>
            <person name="Glastad K.M."/>
            <person name="Gokhale K."/>
            <person name="Gowin J."/>
            <person name="Gronenberg W."/>
            <person name="Hermansen R.A."/>
            <person name="Hu H."/>
            <person name="Hunt B.G."/>
            <person name="Huylmans A.K."/>
            <person name="Khalil S.M."/>
            <person name="Mitchell R.D."/>
            <person name="Munoz-Torres M.C."/>
            <person name="Mustard J.A."/>
            <person name="Pan H."/>
            <person name="Reese J.T."/>
            <person name="Scharf M.E."/>
            <person name="Sun F."/>
            <person name="Vogel H."/>
            <person name="Xiao J."/>
            <person name="Yang W."/>
            <person name="Yang Z."/>
            <person name="Yang Z."/>
            <person name="Zhou J."/>
            <person name="Zhu J."/>
            <person name="Brent C.S."/>
            <person name="Elsik C.G."/>
            <person name="Goodisman M.A."/>
            <person name="Liberles D.A."/>
            <person name="Roe R.M."/>
            <person name="Vargo E.L."/>
            <person name="Vilcinskas A."/>
            <person name="Wang J."/>
            <person name="Bornberg-Bauer E."/>
            <person name="Korb J."/>
            <person name="Zhang G."/>
            <person name="Liebig J."/>
        </authorList>
    </citation>
    <scope>NUCLEOTIDE SEQUENCE [LARGE SCALE GENOMIC DNA]</scope>
    <source>
        <tissue evidence="2">Whole organism</tissue>
    </source>
</reference>
<dbReference type="AlphaFoldDB" id="A0A067RKU0"/>
<accession>A0A067RKU0</accession>
<keyword evidence="3" id="KW-1185">Reference proteome</keyword>
<feature type="compositionally biased region" description="Polar residues" evidence="1">
    <location>
        <begin position="1"/>
        <end position="10"/>
    </location>
</feature>
<dbReference type="InParanoid" id="A0A067RKU0"/>
<feature type="region of interest" description="Disordered" evidence="1">
    <location>
        <begin position="1"/>
        <end position="60"/>
    </location>
</feature>
<organism evidence="2 3">
    <name type="scientific">Zootermopsis nevadensis</name>
    <name type="common">Dampwood termite</name>
    <dbReference type="NCBI Taxonomy" id="136037"/>
    <lineage>
        <taxon>Eukaryota</taxon>
        <taxon>Metazoa</taxon>
        <taxon>Ecdysozoa</taxon>
        <taxon>Arthropoda</taxon>
        <taxon>Hexapoda</taxon>
        <taxon>Insecta</taxon>
        <taxon>Pterygota</taxon>
        <taxon>Neoptera</taxon>
        <taxon>Polyneoptera</taxon>
        <taxon>Dictyoptera</taxon>
        <taxon>Blattodea</taxon>
        <taxon>Blattoidea</taxon>
        <taxon>Termitoidae</taxon>
        <taxon>Termopsidae</taxon>
        <taxon>Zootermopsis</taxon>
    </lineage>
</organism>
<evidence type="ECO:0000313" key="3">
    <source>
        <dbReference type="Proteomes" id="UP000027135"/>
    </source>
</evidence>
<evidence type="ECO:0000313" key="2">
    <source>
        <dbReference type="EMBL" id="KDR24486.1"/>
    </source>
</evidence>
<name>A0A067RKU0_ZOONE</name>
<proteinExistence type="predicted"/>
<dbReference type="Proteomes" id="UP000027135">
    <property type="component" value="Unassembled WGS sequence"/>
</dbReference>
<feature type="compositionally biased region" description="Basic residues" evidence="1">
    <location>
        <begin position="15"/>
        <end position="25"/>
    </location>
</feature>
<evidence type="ECO:0000256" key="1">
    <source>
        <dbReference type="SAM" id="MobiDB-lite"/>
    </source>
</evidence>
<sequence>MTLSSQMDAASNSRKSSKKNSRQQKKSSATTPPPDSDVKTNACSKQKKSLGASDKETLSPLQDPLLRRSFSIRKHLSNLVISGGSSLKRSLSFGKGLNERLPRKPWSASLQSLREDVPSGGEETPVFSCDVRDSAASVFDSRKPVTRTQSLLVQSTRTKDEVDSSKRKGLFGHFKRAASHSGSRYGSTTLCHDPYLNLDLDLSDLCSQSVQSLPSLINQTHDASPR</sequence>
<gene>
    <name evidence="2" type="ORF">L798_02897</name>
</gene>
<protein>
    <submittedName>
        <fullName evidence="2">Uncharacterized protein</fullName>
    </submittedName>
</protein>